<feature type="region of interest" description="Disordered" evidence="1">
    <location>
        <begin position="654"/>
        <end position="687"/>
    </location>
</feature>
<dbReference type="EMBL" id="GL385395">
    <property type="protein sequence ID" value="EJT81016.1"/>
    <property type="molecule type" value="Genomic_DNA"/>
</dbReference>
<feature type="region of interest" description="Disordered" evidence="1">
    <location>
        <begin position="608"/>
        <end position="636"/>
    </location>
</feature>
<evidence type="ECO:0000313" key="2">
    <source>
        <dbReference type="EMBL" id="EJT81016.1"/>
    </source>
</evidence>
<dbReference type="eggNOG" id="ENOG502RYYT">
    <property type="taxonomic scope" value="Eukaryota"/>
</dbReference>
<feature type="compositionally biased region" description="Polar residues" evidence="1">
    <location>
        <begin position="583"/>
        <end position="593"/>
    </location>
</feature>
<feature type="compositionally biased region" description="Polar residues" evidence="1">
    <location>
        <begin position="503"/>
        <end position="519"/>
    </location>
</feature>
<reference evidence="2" key="3">
    <citation type="submission" date="2010-09" db="EMBL/GenBank/DDBJ databases">
        <title>Annotation of Gaeumannomyces graminis var. tritici R3-111a-1.</title>
        <authorList>
            <consortium name="The Broad Institute Genome Sequencing Platform"/>
            <person name="Ma L.-J."/>
            <person name="Dead R."/>
            <person name="Young S.K."/>
            <person name="Zeng Q."/>
            <person name="Gargeya S."/>
            <person name="Fitzgerald M."/>
            <person name="Haas B."/>
            <person name="Abouelleil A."/>
            <person name="Alvarado L."/>
            <person name="Arachchi H.M."/>
            <person name="Berlin A."/>
            <person name="Brown A."/>
            <person name="Chapman S.B."/>
            <person name="Chen Z."/>
            <person name="Dunbar C."/>
            <person name="Freedman E."/>
            <person name="Gearin G."/>
            <person name="Gellesch M."/>
            <person name="Goldberg J."/>
            <person name="Griggs A."/>
            <person name="Gujja S."/>
            <person name="Heiman D."/>
            <person name="Howarth C."/>
            <person name="Larson L."/>
            <person name="Lui A."/>
            <person name="MacDonald P.J.P."/>
            <person name="Mehta T."/>
            <person name="Montmayeur A."/>
            <person name="Murphy C."/>
            <person name="Neiman D."/>
            <person name="Pearson M."/>
            <person name="Priest M."/>
            <person name="Roberts A."/>
            <person name="Saif S."/>
            <person name="Shea T."/>
            <person name="Shenoy N."/>
            <person name="Sisk P."/>
            <person name="Stolte C."/>
            <person name="Sykes S."/>
            <person name="Yandava C."/>
            <person name="Wortman J."/>
            <person name="Nusbaum C."/>
            <person name="Birren B."/>
        </authorList>
    </citation>
    <scope>NUCLEOTIDE SEQUENCE</scope>
    <source>
        <strain evidence="2">R3-111a-1</strain>
    </source>
</reference>
<keyword evidence="4" id="KW-1185">Reference proteome</keyword>
<feature type="compositionally biased region" description="Polar residues" evidence="1">
    <location>
        <begin position="855"/>
        <end position="867"/>
    </location>
</feature>
<feature type="region of interest" description="Disordered" evidence="1">
    <location>
        <begin position="1079"/>
        <end position="1171"/>
    </location>
</feature>
<feature type="region of interest" description="Disordered" evidence="1">
    <location>
        <begin position="733"/>
        <end position="833"/>
    </location>
</feature>
<dbReference type="OrthoDB" id="74412at2759"/>
<dbReference type="RefSeq" id="XP_009217025.1">
    <property type="nucleotide sequence ID" value="XM_009218761.1"/>
</dbReference>
<dbReference type="EnsemblFungi" id="EJT81016">
    <property type="protein sequence ID" value="EJT81016"/>
    <property type="gene ID" value="GGTG_01005"/>
</dbReference>
<reference evidence="4" key="1">
    <citation type="submission" date="2010-07" db="EMBL/GenBank/DDBJ databases">
        <title>The genome sequence of Gaeumannomyces graminis var. tritici strain R3-111a-1.</title>
        <authorList>
            <consortium name="The Broad Institute Genome Sequencing Platform"/>
            <person name="Ma L.-J."/>
            <person name="Dead R."/>
            <person name="Young S."/>
            <person name="Zeng Q."/>
            <person name="Koehrsen M."/>
            <person name="Alvarado L."/>
            <person name="Berlin A."/>
            <person name="Chapman S.B."/>
            <person name="Chen Z."/>
            <person name="Freedman E."/>
            <person name="Gellesch M."/>
            <person name="Goldberg J."/>
            <person name="Griggs A."/>
            <person name="Gujja S."/>
            <person name="Heilman E.R."/>
            <person name="Heiman D."/>
            <person name="Hepburn T."/>
            <person name="Howarth C."/>
            <person name="Jen D."/>
            <person name="Larson L."/>
            <person name="Mehta T."/>
            <person name="Neiman D."/>
            <person name="Pearson M."/>
            <person name="Roberts A."/>
            <person name="Saif S."/>
            <person name="Shea T."/>
            <person name="Shenoy N."/>
            <person name="Sisk P."/>
            <person name="Stolte C."/>
            <person name="Sykes S."/>
            <person name="Walk T."/>
            <person name="White J."/>
            <person name="Yandava C."/>
            <person name="Haas B."/>
            <person name="Nusbaum C."/>
            <person name="Birren B."/>
        </authorList>
    </citation>
    <scope>NUCLEOTIDE SEQUENCE [LARGE SCALE GENOMIC DNA]</scope>
    <source>
        <strain evidence="4">R3-111a-1</strain>
    </source>
</reference>
<reference evidence="3" key="4">
    <citation type="journal article" date="2015" name="G3 (Bethesda)">
        <title>Genome sequences of three phytopathogenic species of the Magnaporthaceae family of fungi.</title>
        <authorList>
            <person name="Okagaki L.H."/>
            <person name="Nunes C.C."/>
            <person name="Sailsbery J."/>
            <person name="Clay B."/>
            <person name="Brown D."/>
            <person name="John T."/>
            <person name="Oh Y."/>
            <person name="Young N."/>
            <person name="Fitzgerald M."/>
            <person name="Haas B.J."/>
            <person name="Zeng Q."/>
            <person name="Young S."/>
            <person name="Adiconis X."/>
            <person name="Fan L."/>
            <person name="Levin J.Z."/>
            <person name="Mitchell T.K."/>
            <person name="Okubara P.A."/>
            <person name="Farman M.L."/>
            <person name="Kohn L.M."/>
            <person name="Birren B."/>
            <person name="Ma L.-J."/>
            <person name="Dean R.A."/>
        </authorList>
    </citation>
    <scope>NUCLEOTIDE SEQUENCE</scope>
    <source>
        <strain evidence="3">R3-111a-1</strain>
    </source>
</reference>
<feature type="compositionally biased region" description="Basic and acidic residues" evidence="1">
    <location>
        <begin position="386"/>
        <end position="396"/>
    </location>
</feature>
<name>J3NIC3_GAET3</name>
<feature type="compositionally biased region" description="Low complexity" evidence="1">
    <location>
        <begin position="1114"/>
        <end position="1123"/>
    </location>
</feature>
<dbReference type="GeneID" id="20341463"/>
<dbReference type="VEuPathDB" id="FungiDB:GGTG_01005"/>
<dbReference type="InterPro" id="IPR029006">
    <property type="entry name" value="ADF-H/Gelsolin-like_dom_sf"/>
</dbReference>
<reference evidence="3" key="5">
    <citation type="submission" date="2018-04" db="UniProtKB">
        <authorList>
            <consortium name="EnsemblFungi"/>
        </authorList>
    </citation>
    <scope>IDENTIFICATION</scope>
    <source>
        <strain evidence="3">R3-111a-1</strain>
    </source>
</reference>
<proteinExistence type="predicted"/>
<dbReference type="STRING" id="644352.J3NIC3"/>
<feature type="compositionally biased region" description="Polar residues" evidence="1">
    <location>
        <begin position="1137"/>
        <end position="1149"/>
    </location>
</feature>
<organism evidence="2">
    <name type="scientific">Gaeumannomyces tritici (strain R3-111a-1)</name>
    <name type="common">Wheat and barley take-all root rot fungus</name>
    <name type="synonym">Gaeumannomyces graminis var. tritici</name>
    <dbReference type="NCBI Taxonomy" id="644352"/>
    <lineage>
        <taxon>Eukaryota</taxon>
        <taxon>Fungi</taxon>
        <taxon>Dikarya</taxon>
        <taxon>Ascomycota</taxon>
        <taxon>Pezizomycotina</taxon>
        <taxon>Sordariomycetes</taxon>
        <taxon>Sordariomycetidae</taxon>
        <taxon>Magnaporthales</taxon>
        <taxon>Magnaporthaceae</taxon>
        <taxon>Gaeumannomyces</taxon>
    </lineage>
</organism>
<feature type="region of interest" description="Disordered" evidence="1">
    <location>
        <begin position="151"/>
        <end position="595"/>
    </location>
</feature>
<accession>J3NIC3</accession>
<feature type="compositionally biased region" description="Polar residues" evidence="1">
    <location>
        <begin position="550"/>
        <end position="564"/>
    </location>
</feature>
<feature type="compositionally biased region" description="Low complexity" evidence="1">
    <location>
        <begin position="822"/>
        <end position="833"/>
    </location>
</feature>
<dbReference type="HOGENOM" id="CLU_004392_0_0_1"/>
<evidence type="ECO:0000313" key="4">
    <source>
        <dbReference type="Proteomes" id="UP000006039"/>
    </source>
</evidence>
<evidence type="ECO:0000256" key="1">
    <source>
        <dbReference type="SAM" id="MobiDB-lite"/>
    </source>
</evidence>
<feature type="region of interest" description="Disordered" evidence="1">
    <location>
        <begin position="878"/>
        <end position="914"/>
    </location>
</feature>
<protein>
    <recommendedName>
        <fullName evidence="5">ADF-H domain-containing protein</fullName>
    </recommendedName>
</protein>
<feature type="region of interest" description="Disordered" evidence="1">
    <location>
        <begin position="854"/>
        <end position="873"/>
    </location>
</feature>
<dbReference type="Proteomes" id="UP000006039">
    <property type="component" value="Unassembled WGS sequence"/>
</dbReference>
<feature type="compositionally biased region" description="Low complexity" evidence="1">
    <location>
        <begin position="229"/>
        <end position="245"/>
    </location>
</feature>
<evidence type="ECO:0008006" key="5">
    <source>
        <dbReference type="Google" id="ProtNLM"/>
    </source>
</evidence>
<sequence>MSLNGLDAPELKEAHDAAAAEPGGWFILQYSGRDAVELLGMGSGGIVEIRNAIAQYEEPSPLYGFLRYRRRNVIVKYLPDNCSRLVQARVSVHLDSVCERFSPHDTVFEIATAKELKDTRLSAACSLHTASGSMSSSTSSLRRRRLMEIAEEEEEEQRATKRQSVGAAGGDDRPSSPAEPPVALDPSLATSPEASQFSGAAEPPAFVGVPRPASPAKSLDASGSGSFQAGRSDYSGYSSSPFSARPKVKLGPRPSLDTSGRPRTAAGSTFRPVSTIPVGFKMMSKTGKKDRPQDADEEHVDTDDLDDPTEETPPISSLQGGELASMEHLPSPDTNNTPPPRPRTSGGRSTIASSGNKAVPSSAGKPGPTGPSMMSPEKSRLMKAMQLREKKKKEQEALMALTGPAESVDDGSTAAEKSDAAPPHMDDDVDELPSFTECPQQGRAAEEGKDLGETGAVAGEDQTLQSSRDETPDESSSLLLPDRSSVDAQTDSHPPSPLVASSEIGNSTKASSVSGSTDETALESKGGVADSTTNSGDERPRTATPETADGDTTSTGPQQPTQAEEMTLAMLDTTDVRCPDLSGTHSEASTSATRGILGDTADAVGNAESEHVPCAPPGTLEAPLLRTPTYDFSGMPQEDQQLRVTAESTRVSVLADRTSTGDQPGPDTGPEADTAQADLETKRPGLLPAAGVEPIQIGLTVGVTSTVGATIGEEPVQEMHSVTLPEARSTLMSKSPVTPVFPPPGGGVCNDGSSSPVLDVSGSDGPGAAVAPARHAARAVSNPMSNGQSAGVSDAPPLQPPGNRAASSGPAFLQRVAQQRPGSSSSVASVSGSVAAKKLGVGSSISQRIKALEKLSSSSGGLATPSNVPERPQSAFFSVRPTSVREPSRSPLVAERASSLRVEKHTPSAPQAQDREALVAAAGGLRERSGSISSRLSVFEGGSVPRGRPESIQVTARIVRDPLQSLQKAAELPRADTGEPASLDLKQSSLVVDHRRPTTSPSGGMLDVATEPRKTTILQRRLSRDQRRSQSAEDNDGAAVDSNNNGESEATTEDSPRRRSSLTIVKDFIKDRRNSVWDAMSPSTDNLSLGPGAVSPSRSPSRPPSTHRNSVFPRRLSTSSRRSSISKDRDGVATPLLSPTRTTDTSGSGDESMGRIGGNDSQKKNGKSRASRFIRRLSNSLSSSRKVVTQTRSPTVTEETFDAEAARAMAGAAQQQKQPVVVADMGDVNVQFPDNLLWKRRAMCLDSQGFLVLSAGQTAAAAGSIVTKRYHLSEFKAPYAPEMEQQELPNSVCLDFVDGSSLQIACEDRAGQVTALQELQVAHQNHTTFGQ</sequence>
<feature type="compositionally biased region" description="Acidic residues" evidence="1">
    <location>
        <begin position="295"/>
        <end position="310"/>
    </location>
</feature>
<feature type="region of interest" description="Disordered" evidence="1">
    <location>
        <begin position="969"/>
        <end position="1059"/>
    </location>
</feature>
<dbReference type="Gene3D" id="3.40.20.10">
    <property type="entry name" value="Severin"/>
    <property type="match status" value="1"/>
</dbReference>
<evidence type="ECO:0000313" key="3">
    <source>
        <dbReference type="EnsemblFungi" id="EJT81016"/>
    </source>
</evidence>
<feature type="compositionally biased region" description="Polar residues" evidence="1">
    <location>
        <begin position="188"/>
        <end position="198"/>
    </location>
</feature>
<feature type="compositionally biased region" description="Polar residues" evidence="1">
    <location>
        <begin position="782"/>
        <end position="791"/>
    </location>
</feature>
<feature type="compositionally biased region" description="Low complexity" evidence="1">
    <location>
        <begin position="766"/>
        <end position="780"/>
    </location>
</feature>
<reference evidence="2" key="2">
    <citation type="submission" date="2010-07" db="EMBL/GenBank/DDBJ databases">
        <authorList>
            <consortium name="The Broad Institute Genome Sequencing Platform"/>
            <consortium name="Broad Institute Genome Sequencing Center for Infectious Disease"/>
            <person name="Ma L.-J."/>
            <person name="Dead R."/>
            <person name="Young S."/>
            <person name="Zeng Q."/>
            <person name="Koehrsen M."/>
            <person name="Alvarado L."/>
            <person name="Berlin A."/>
            <person name="Chapman S.B."/>
            <person name="Chen Z."/>
            <person name="Freedman E."/>
            <person name="Gellesch M."/>
            <person name="Goldberg J."/>
            <person name="Griggs A."/>
            <person name="Gujja S."/>
            <person name="Heilman E.R."/>
            <person name="Heiman D."/>
            <person name="Hepburn T."/>
            <person name="Howarth C."/>
            <person name="Jen D."/>
            <person name="Larson L."/>
            <person name="Mehta T."/>
            <person name="Neiman D."/>
            <person name="Pearson M."/>
            <person name="Roberts A."/>
            <person name="Saif S."/>
            <person name="Shea T."/>
            <person name="Shenoy N."/>
            <person name="Sisk P."/>
            <person name="Stolte C."/>
            <person name="Sykes S."/>
            <person name="Walk T."/>
            <person name="White J."/>
            <person name="Yandava C."/>
            <person name="Haas B."/>
            <person name="Nusbaum C."/>
            <person name="Birren B."/>
        </authorList>
    </citation>
    <scope>NUCLEOTIDE SEQUENCE</scope>
    <source>
        <strain evidence="2">R3-111a-1</strain>
    </source>
</reference>
<gene>
    <name evidence="3" type="primary">20341463</name>
    <name evidence="2" type="ORF">GGTG_01005</name>
</gene>
<feature type="compositionally biased region" description="Basic and acidic residues" evidence="1">
    <location>
        <begin position="1022"/>
        <end position="1031"/>
    </location>
</feature>
<dbReference type="SUPFAM" id="SSF55753">
    <property type="entry name" value="Actin depolymerizing proteins"/>
    <property type="match status" value="1"/>
</dbReference>